<feature type="coiled-coil region" evidence="2">
    <location>
        <begin position="41"/>
        <end position="68"/>
    </location>
</feature>
<organism evidence="4 5">
    <name type="scientific">Dentiscutata erythropus</name>
    <dbReference type="NCBI Taxonomy" id="1348616"/>
    <lineage>
        <taxon>Eukaryota</taxon>
        <taxon>Fungi</taxon>
        <taxon>Fungi incertae sedis</taxon>
        <taxon>Mucoromycota</taxon>
        <taxon>Glomeromycotina</taxon>
        <taxon>Glomeromycetes</taxon>
        <taxon>Diversisporales</taxon>
        <taxon>Gigasporaceae</taxon>
        <taxon>Dentiscutata</taxon>
    </lineage>
</organism>
<dbReference type="GO" id="GO:0005634">
    <property type="term" value="C:nucleus"/>
    <property type="evidence" value="ECO:0007669"/>
    <property type="project" value="UniProtKB-UniRule"/>
</dbReference>
<dbReference type="EMBL" id="CAJVPY010000542">
    <property type="protein sequence ID" value="CAG8479003.1"/>
    <property type="molecule type" value="Genomic_DNA"/>
</dbReference>
<gene>
    <name evidence="4" type="ORF">DERYTH_LOCUS1827</name>
</gene>
<accession>A0A9N8W6H5</accession>
<dbReference type="InterPro" id="IPR036910">
    <property type="entry name" value="HMG_box_dom_sf"/>
</dbReference>
<protein>
    <submittedName>
        <fullName evidence="4">10901_t:CDS:1</fullName>
    </submittedName>
</protein>
<proteinExistence type="predicted"/>
<dbReference type="PROSITE" id="PS50118">
    <property type="entry name" value="HMG_BOX_2"/>
    <property type="match status" value="1"/>
</dbReference>
<dbReference type="Pfam" id="PF00505">
    <property type="entry name" value="HMG_box"/>
    <property type="match status" value="1"/>
</dbReference>
<comment type="caution">
    <text evidence="4">The sequence shown here is derived from an EMBL/GenBank/DDBJ whole genome shotgun (WGS) entry which is preliminary data.</text>
</comment>
<keyword evidence="5" id="KW-1185">Reference proteome</keyword>
<evidence type="ECO:0000256" key="1">
    <source>
        <dbReference type="PROSITE-ProRule" id="PRU00267"/>
    </source>
</evidence>
<dbReference type="Proteomes" id="UP000789405">
    <property type="component" value="Unassembled WGS sequence"/>
</dbReference>
<evidence type="ECO:0000259" key="3">
    <source>
        <dbReference type="PROSITE" id="PS50118"/>
    </source>
</evidence>
<dbReference type="GO" id="GO:0003677">
    <property type="term" value="F:DNA binding"/>
    <property type="evidence" value="ECO:0007669"/>
    <property type="project" value="UniProtKB-UniRule"/>
</dbReference>
<dbReference type="AlphaFoldDB" id="A0A9N8W6H5"/>
<dbReference type="SMART" id="SM00398">
    <property type="entry name" value="HMG"/>
    <property type="match status" value="1"/>
</dbReference>
<feature type="DNA-binding region" description="HMG box" evidence="1">
    <location>
        <begin position="6"/>
        <end position="73"/>
    </location>
</feature>
<sequence length="140" mass="16369">MSYDNFKRPLNSFMIYRIVIHNYLKANNVRCSNCIISKLASQLWRNESEEIKNEYKQLAETMKCYEQKFETEAINDAENPISLGTTNDYPSINNNTEPNMYVQLPTHTLNINSSSITNDTENTTQTLNFQNNQFFFSFIP</sequence>
<keyword evidence="1" id="KW-0539">Nucleus</keyword>
<evidence type="ECO:0000313" key="4">
    <source>
        <dbReference type="EMBL" id="CAG8479003.1"/>
    </source>
</evidence>
<dbReference type="Gene3D" id="1.10.30.10">
    <property type="entry name" value="High mobility group box domain"/>
    <property type="match status" value="1"/>
</dbReference>
<evidence type="ECO:0000256" key="2">
    <source>
        <dbReference type="SAM" id="Coils"/>
    </source>
</evidence>
<name>A0A9N8W6H5_9GLOM</name>
<dbReference type="OrthoDB" id="2392544at2759"/>
<feature type="domain" description="HMG box" evidence="3">
    <location>
        <begin position="6"/>
        <end position="73"/>
    </location>
</feature>
<keyword evidence="2" id="KW-0175">Coiled coil</keyword>
<keyword evidence="1" id="KW-0238">DNA-binding</keyword>
<evidence type="ECO:0000313" key="5">
    <source>
        <dbReference type="Proteomes" id="UP000789405"/>
    </source>
</evidence>
<dbReference type="InterPro" id="IPR009071">
    <property type="entry name" value="HMG_box_dom"/>
</dbReference>
<dbReference type="SUPFAM" id="SSF47095">
    <property type="entry name" value="HMG-box"/>
    <property type="match status" value="1"/>
</dbReference>
<reference evidence="4" key="1">
    <citation type="submission" date="2021-06" db="EMBL/GenBank/DDBJ databases">
        <authorList>
            <person name="Kallberg Y."/>
            <person name="Tangrot J."/>
            <person name="Rosling A."/>
        </authorList>
    </citation>
    <scope>NUCLEOTIDE SEQUENCE</scope>
    <source>
        <strain evidence="4">MA453B</strain>
    </source>
</reference>